<keyword evidence="5 6" id="KW-0472">Membrane</keyword>
<gene>
    <name evidence="8" type="ORF">I8D64_01530</name>
</gene>
<dbReference type="InterPro" id="IPR051791">
    <property type="entry name" value="Pra-immunoreactive"/>
</dbReference>
<dbReference type="PANTHER" id="PTHR36115">
    <property type="entry name" value="PROLINE-RICH ANTIGEN HOMOLOG-RELATED"/>
    <property type="match status" value="1"/>
</dbReference>
<evidence type="ECO:0000256" key="5">
    <source>
        <dbReference type="ARBA" id="ARBA00023136"/>
    </source>
</evidence>
<feature type="domain" description="RDD" evidence="7">
    <location>
        <begin position="68"/>
        <end position="137"/>
    </location>
</feature>
<comment type="caution">
    <text evidence="8">The sequence shown here is derived from an EMBL/GenBank/DDBJ whole genome shotgun (WGS) entry which is preliminary data.</text>
</comment>
<reference evidence="8 9" key="1">
    <citation type="submission" date="2020-12" db="EMBL/GenBank/DDBJ databases">
        <title>Brachybacterium sp. MASK1Z-5, whole genome shotgun sequence.</title>
        <authorList>
            <person name="Tuo L."/>
        </authorList>
    </citation>
    <scope>NUCLEOTIDE SEQUENCE [LARGE SCALE GENOMIC DNA]</scope>
    <source>
        <strain evidence="8 9">MASK1Z-5</strain>
    </source>
</reference>
<keyword evidence="3 6" id="KW-0812">Transmembrane</keyword>
<dbReference type="Proteomes" id="UP000612352">
    <property type="component" value="Unassembled WGS sequence"/>
</dbReference>
<evidence type="ECO:0000313" key="8">
    <source>
        <dbReference type="EMBL" id="MBK0330087.1"/>
    </source>
</evidence>
<evidence type="ECO:0000259" key="7">
    <source>
        <dbReference type="Pfam" id="PF06271"/>
    </source>
</evidence>
<dbReference type="InterPro" id="IPR010432">
    <property type="entry name" value="RDD"/>
</dbReference>
<evidence type="ECO:0000256" key="1">
    <source>
        <dbReference type="ARBA" id="ARBA00004651"/>
    </source>
</evidence>
<sequence length="144" mass="15444">MIDRKDLGAWLEGPPVDEEYVPGSRLGLPAEGSGSVAPFGRRVLSLLIDWGLCLLVSQLAAKGDPMATLALFAAENIVLISLFGLTIGQFAMRLRVAPVSGRMPILVRAVLRTALLLLVVPGIIWNRDRQPLHDVAAATAVVRI</sequence>
<dbReference type="PANTHER" id="PTHR36115:SF6">
    <property type="entry name" value="PROLINE-RICH ANTIGEN HOMOLOG"/>
    <property type="match status" value="1"/>
</dbReference>
<accession>A0ABS1B767</accession>
<organism evidence="8 9">
    <name type="scientific">Brachybacterium halotolerans</name>
    <dbReference type="NCBI Taxonomy" id="2795215"/>
    <lineage>
        <taxon>Bacteria</taxon>
        <taxon>Bacillati</taxon>
        <taxon>Actinomycetota</taxon>
        <taxon>Actinomycetes</taxon>
        <taxon>Micrococcales</taxon>
        <taxon>Dermabacteraceae</taxon>
        <taxon>Brachybacterium</taxon>
    </lineage>
</organism>
<evidence type="ECO:0000256" key="2">
    <source>
        <dbReference type="ARBA" id="ARBA00022475"/>
    </source>
</evidence>
<dbReference type="EMBL" id="JAEDAJ010000001">
    <property type="protein sequence ID" value="MBK0330087.1"/>
    <property type="molecule type" value="Genomic_DNA"/>
</dbReference>
<evidence type="ECO:0000256" key="3">
    <source>
        <dbReference type="ARBA" id="ARBA00022692"/>
    </source>
</evidence>
<proteinExistence type="predicted"/>
<keyword evidence="9" id="KW-1185">Reference proteome</keyword>
<evidence type="ECO:0000256" key="6">
    <source>
        <dbReference type="SAM" id="Phobius"/>
    </source>
</evidence>
<feature type="transmembrane region" description="Helical" evidence="6">
    <location>
        <begin position="67"/>
        <end position="85"/>
    </location>
</feature>
<dbReference type="Pfam" id="PF06271">
    <property type="entry name" value="RDD"/>
    <property type="match status" value="1"/>
</dbReference>
<protein>
    <submittedName>
        <fullName evidence="8">RDD family protein</fullName>
    </submittedName>
</protein>
<evidence type="ECO:0000313" key="9">
    <source>
        <dbReference type="Proteomes" id="UP000612352"/>
    </source>
</evidence>
<name>A0ABS1B767_9MICO</name>
<feature type="transmembrane region" description="Helical" evidence="6">
    <location>
        <begin position="105"/>
        <end position="125"/>
    </location>
</feature>
<comment type="subcellular location">
    <subcellularLocation>
        <location evidence="1">Cell membrane</location>
        <topology evidence="1">Multi-pass membrane protein</topology>
    </subcellularLocation>
</comment>
<keyword evidence="2" id="KW-1003">Cell membrane</keyword>
<evidence type="ECO:0000256" key="4">
    <source>
        <dbReference type="ARBA" id="ARBA00022989"/>
    </source>
</evidence>
<keyword evidence="4 6" id="KW-1133">Transmembrane helix</keyword>
<dbReference type="RefSeq" id="WP_200500745.1">
    <property type="nucleotide sequence ID" value="NZ_JAEDAJ010000001.1"/>
</dbReference>